<evidence type="ECO:0000313" key="2">
    <source>
        <dbReference type="EMBL" id="GAV20708.1"/>
    </source>
</evidence>
<comment type="caution">
    <text evidence="2">The sequence shown here is derived from an EMBL/GenBank/DDBJ whole genome shotgun (WGS) entry which is preliminary data.</text>
</comment>
<feature type="region of interest" description="Disordered" evidence="1">
    <location>
        <begin position="44"/>
        <end position="84"/>
    </location>
</feature>
<dbReference type="Proteomes" id="UP000231632">
    <property type="component" value="Unassembled WGS sequence"/>
</dbReference>
<sequence length="84" mass="9506">MVPPNKRRATPSGLIQGAAHRDWPLFRTAALLFACVQLARETRKALQDEKMTESTPSKSVRTGPDYSTRNGYELEDELYENHSV</sequence>
<feature type="compositionally biased region" description="Polar residues" evidence="1">
    <location>
        <begin position="53"/>
        <end position="70"/>
    </location>
</feature>
<dbReference type="AlphaFoldDB" id="A0A1L8CP75"/>
<evidence type="ECO:0000313" key="3">
    <source>
        <dbReference type="Proteomes" id="UP000231632"/>
    </source>
</evidence>
<gene>
    <name evidence="2" type="ORF">MMIC_P1681</name>
</gene>
<keyword evidence="3" id="KW-1185">Reference proteome</keyword>
<name>A0A1L8CP75_9PROT</name>
<proteinExistence type="predicted"/>
<protein>
    <submittedName>
        <fullName evidence="2">Uncharacterized protein</fullName>
    </submittedName>
</protein>
<evidence type="ECO:0000256" key="1">
    <source>
        <dbReference type="SAM" id="MobiDB-lite"/>
    </source>
</evidence>
<dbReference type="EMBL" id="BDFD01000014">
    <property type="protein sequence ID" value="GAV20708.1"/>
    <property type="molecule type" value="Genomic_DNA"/>
</dbReference>
<organism evidence="2 3">
    <name type="scientific">Mariprofundus micogutta</name>
    <dbReference type="NCBI Taxonomy" id="1921010"/>
    <lineage>
        <taxon>Bacteria</taxon>
        <taxon>Pseudomonadati</taxon>
        <taxon>Pseudomonadota</taxon>
        <taxon>Candidatius Mariprofundia</taxon>
        <taxon>Mariprofundales</taxon>
        <taxon>Mariprofundaceae</taxon>
        <taxon>Mariprofundus</taxon>
    </lineage>
</organism>
<reference evidence="2 3" key="1">
    <citation type="journal article" date="2017" name="Arch. Microbiol.">
        <title>Mariprofundus micogutta sp. nov., a novel iron-oxidizing zetaproteobacterium isolated from a deep-sea hydrothermal field at the Bayonnaise knoll of the Izu-Ogasawara arc, and a description of Mariprofundales ord. nov. and Zetaproteobacteria classis nov.</title>
        <authorList>
            <person name="Makita H."/>
            <person name="Tanaka E."/>
            <person name="Mitsunobu S."/>
            <person name="Miyazaki M."/>
            <person name="Nunoura T."/>
            <person name="Uematsu K."/>
            <person name="Takaki Y."/>
            <person name="Nishi S."/>
            <person name="Shimamura S."/>
            <person name="Takai K."/>
        </authorList>
    </citation>
    <scope>NUCLEOTIDE SEQUENCE [LARGE SCALE GENOMIC DNA]</scope>
    <source>
        <strain evidence="2 3">ET2</strain>
    </source>
</reference>
<accession>A0A1L8CP75</accession>